<dbReference type="InterPro" id="IPR002123">
    <property type="entry name" value="Plipid/glycerol_acylTrfase"/>
</dbReference>
<feature type="domain" description="Phospholipid/glycerol acyltransferase" evidence="4">
    <location>
        <begin position="61"/>
        <end position="174"/>
    </location>
</feature>
<keyword evidence="2 5" id="KW-0808">Transferase</keyword>
<evidence type="ECO:0000259" key="4">
    <source>
        <dbReference type="SMART" id="SM00563"/>
    </source>
</evidence>
<evidence type="ECO:0000313" key="6">
    <source>
        <dbReference type="Proteomes" id="UP000188169"/>
    </source>
</evidence>
<dbReference type="RefSeq" id="WP_077449432.1">
    <property type="nucleotide sequence ID" value="NZ_FUGD01000122.1"/>
</dbReference>
<accession>A0A1R4EHR7</accession>
<evidence type="ECO:0000256" key="3">
    <source>
        <dbReference type="ARBA" id="ARBA00023315"/>
    </source>
</evidence>
<dbReference type="STRING" id="1945520.A1019T_02053"/>
<dbReference type="OrthoDB" id="9796839at2"/>
<protein>
    <submittedName>
        <fullName evidence="5">2-acyl-glycerophospho-ethanolamine acyltransferase</fullName>
    </submittedName>
</protein>
<keyword evidence="6" id="KW-1185">Reference proteome</keyword>
<evidence type="ECO:0000256" key="1">
    <source>
        <dbReference type="ARBA" id="ARBA00005189"/>
    </source>
</evidence>
<evidence type="ECO:0000313" key="5">
    <source>
        <dbReference type="EMBL" id="SJM38065.1"/>
    </source>
</evidence>
<dbReference type="SUPFAM" id="SSF69593">
    <property type="entry name" value="Glycerol-3-phosphate (1)-acyltransferase"/>
    <property type="match status" value="1"/>
</dbReference>
<organism evidence="5 6">
    <name type="scientific">Psychrobacter pasteurii</name>
    <dbReference type="NCBI Taxonomy" id="1945520"/>
    <lineage>
        <taxon>Bacteria</taxon>
        <taxon>Pseudomonadati</taxon>
        <taxon>Pseudomonadota</taxon>
        <taxon>Gammaproteobacteria</taxon>
        <taxon>Moraxellales</taxon>
        <taxon>Moraxellaceae</taxon>
        <taxon>Psychrobacter</taxon>
    </lineage>
</organism>
<dbReference type="PANTHER" id="PTHR10434:SF9">
    <property type="entry name" value="PHOSPHOLIPID_GLYCEROL ACYLTRANSFERASE DOMAIN-CONTAINING PROTEIN"/>
    <property type="match status" value="1"/>
</dbReference>
<dbReference type="AlphaFoldDB" id="A0A1R4EHR7"/>
<sequence>MSKNDTSKSTPVAKLKRLTHKNLGDKVPRRGGSIAPPIARRLFKLMGWKAVGEIPNVPKAVFLALPHTSNFDGVYAIPLVLGLDLDINIMGKDSLFKYPVLARFFKWAGIIPINRSKKGSVLQASIDRLKSSESLYLGLAPEGTRDYTDKWKTGFYYIADGAQVPIVPVAMDYKTKEIRFLKPVYTTGDYDKDLVKIVEQYKGVVPKHPEKLSKPLRDINK</sequence>
<dbReference type="SMART" id="SM00563">
    <property type="entry name" value="PlsC"/>
    <property type="match status" value="1"/>
</dbReference>
<gene>
    <name evidence="5" type="ORF">A1019T_02053</name>
</gene>
<name>A0A1R4EHR7_9GAMM</name>
<dbReference type="CDD" id="cd07988">
    <property type="entry name" value="LPLAT_ABO13168-like"/>
    <property type="match status" value="1"/>
</dbReference>
<dbReference type="GO" id="GO:0003841">
    <property type="term" value="F:1-acylglycerol-3-phosphate O-acyltransferase activity"/>
    <property type="evidence" value="ECO:0007669"/>
    <property type="project" value="TreeGrafter"/>
</dbReference>
<dbReference type="Proteomes" id="UP000188169">
    <property type="component" value="Unassembled WGS sequence"/>
</dbReference>
<dbReference type="PANTHER" id="PTHR10434">
    <property type="entry name" value="1-ACYL-SN-GLYCEROL-3-PHOSPHATE ACYLTRANSFERASE"/>
    <property type="match status" value="1"/>
</dbReference>
<reference evidence="6" key="1">
    <citation type="submission" date="2017-02" db="EMBL/GenBank/DDBJ databases">
        <authorList>
            <person name="Mornico D."/>
        </authorList>
    </citation>
    <scope>NUCLEOTIDE SEQUENCE [LARGE SCALE GENOMIC DNA]</scope>
</reference>
<comment type="pathway">
    <text evidence="1">Lipid metabolism.</text>
</comment>
<dbReference type="GO" id="GO:0006654">
    <property type="term" value="P:phosphatidic acid biosynthetic process"/>
    <property type="evidence" value="ECO:0007669"/>
    <property type="project" value="TreeGrafter"/>
</dbReference>
<evidence type="ECO:0000256" key="2">
    <source>
        <dbReference type="ARBA" id="ARBA00022679"/>
    </source>
</evidence>
<proteinExistence type="predicted"/>
<dbReference type="Pfam" id="PF01553">
    <property type="entry name" value="Acyltransferase"/>
    <property type="match status" value="1"/>
</dbReference>
<keyword evidence="3 5" id="KW-0012">Acyltransferase</keyword>
<dbReference type="EMBL" id="FUGD01000122">
    <property type="protein sequence ID" value="SJM38065.1"/>
    <property type="molecule type" value="Genomic_DNA"/>
</dbReference>